<gene>
    <name evidence="5" type="ORF">LCGC14_1840360</name>
</gene>
<organism evidence="5">
    <name type="scientific">marine sediment metagenome</name>
    <dbReference type="NCBI Taxonomy" id="412755"/>
    <lineage>
        <taxon>unclassified sequences</taxon>
        <taxon>metagenomes</taxon>
        <taxon>ecological metagenomes</taxon>
    </lineage>
</organism>
<comment type="caution">
    <text evidence="5">The sequence shown here is derived from an EMBL/GenBank/DDBJ whole genome shotgun (WGS) entry which is preliminary data.</text>
</comment>
<evidence type="ECO:0000256" key="3">
    <source>
        <dbReference type="ARBA" id="ARBA00029440"/>
    </source>
</evidence>
<accession>A0A0F9GDF5</accession>
<dbReference type="SMART" id="SM00917">
    <property type="entry name" value="LeuA_dimer"/>
    <property type="match status" value="1"/>
</dbReference>
<name>A0A0F9GDF5_9ZZZZ</name>
<feature type="non-terminal residue" evidence="5">
    <location>
        <position position="1"/>
    </location>
</feature>
<dbReference type="InterPro" id="IPR005675">
    <property type="entry name" value="Citramal_synthase"/>
</dbReference>
<reference evidence="5" key="1">
    <citation type="journal article" date="2015" name="Nature">
        <title>Complex archaea that bridge the gap between prokaryotes and eukaryotes.</title>
        <authorList>
            <person name="Spang A."/>
            <person name="Saw J.H."/>
            <person name="Jorgensen S.L."/>
            <person name="Zaremba-Niedzwiedzka K."/>
            <person name="Martijn J."/>
            <person name="Lind A.E."/>
            <person name="van Eijk R."/>
            <person name="Schleper C."/>
            <person name="Guy L."/>
            <person name="Ettema T.J."/>
        </authorList>
    </citation>
    <scope>NUCLEOTIDE SEQUENCE</scope>
</reference>
<dbReference type="GO" id="GO:0009098">
    <property type="term" value="P:L-leucine biosynthetic process"/>
    <property type="evidence" value="ECO:0007669"/>
    <property type="project" value="InterPro"/>
</dbReference>
<feature type="domain" description="2-isopropylmalate synthase LeuA allosteric (dimerisation)" evidence="4">
    <location>
        <begin position="37"/>
        <end position="182"/>
    </location>
</feature>
<dbReference type="InterPro" id="IPR013709">
    <property type="entry name" value="2-isopropylmalate_synth_dimer"/>
</dbReference>
<dbReference type="EMBL" id="LAZR01018320">
    <property type="protein sequence ID" value="KKL96849.1"/>
    <property type="molecule type" value="Genomic_DNA"/>
</dbReference>
<dbReference type="PANTHER" id="PTHR43538">
    <property type="entry name" value="ALPHA-IPM SYNTHASE/HOMOCITRATE SYNTHASE"/>
    <property type="match status" value="1"/>
</dbReference>
<dbReference type="InterPro" id="IPR036230">
    <property type="entry name" value="LeuA_allosteric_dom_sf"/>
</dbReference>
<evidence type="ECO:0000256" key="2">
    <source>
        <dbReference type="ARBA" id="ARBA00022679"/>
    </source>
</evidence>
<protein>
    <recommendedName>
        <fullName evidence="4">2-isopropylmalate synthase LeuA allosteric (dimerisation) domain-containing protein</fullName>
    </recommendedName>
</protein>
<comment type="similarity">
    <text evidence="1">Belongs to the alpha-IPM synthase/homocitrate synthase family.</text>
</comment>
<dbReference type="GO" id="GO:0003852">
    <property type="term" value="F:2-isopropylmalate synthase activity"/>
    <property type="evidence" value="ECO:0007669"/>
    <property type="project" value="InterPro"/>
</dbReference>
<evidence type="ECO:0000259" key="4">
    <source>
        <dbReference type="SMART" id="SM00917"/>
    </source>
</evidence>
<comment type="pathway">
    <text evidence="3">Amino-acid biosynthesis.</text>
</comment>
<sequence length="192" mass="21526">SVVVKAHKRFGLDSDRGLQRKVVQAVQEMENAGYQFEAADASFELLVRKTLGGKWYRRFWELDHYRCVILQTTEGRSSSEGSVKLWIDGELVHTVGEGDGPVNALDAALRKALAGHYPLVEQLKLVDYKVRVVNPRAGTAARVRVVTEFRDAKGGYFGTVGVDENIIHATWRALTDAIEYKLLNAKQKQPKK</sequence>
<keyword evidence="2" id="KW-0808">Transferase</keyword>
<dbReference type="SUPFAM" id="SSF110921">
    <property type="entry name" value="2-isopropylmalate synthase LeuA, allosteric (dimerisation) domain"/>
    <property type="match status" value="1"/>
</dbReference>
<evidence type="ECO:0000256" key="1">
    <source>
        <dbReference type="ARBA" id="ARBA00006154"/>
    </source>
</evidence>
<evidence type="ECO:0000313" key="5">
    <source>
        <dbReference type="EMBL" id="KKL96849.1"/>
    </source>
</evidence>
<dbReference type="Pfam" id="PF08502">
    <property type="entry name" value="LeuA_dimer"/>
    <property type="match status" value="1"/>
</dbReference>
<dbReference type="Gene3D" id="3.30.160.270">
    <property type="match status" value="1"/>
</dbReference>
<dbReference type="AlphaFoldDB" id="A0A0F9GDF5"/>
<proteinExistence type="inferred from homology"/>
<dbReference type="PANTHER" id="PTHR43538:SF1">
    <property type="entry name" value="(R)-CITRAMALATE SYNTHASE"/>
    <property type="match status" value="1"/>
</dbReference>